<keyword evidence="4" id="KW-1185">Reference proteome</keyword>
<keyword evidence="3" id="KW-0378">Hydrolase</keyword>
<dbReference type="Proteomes" id="UP000469430">
    <property type="component" value="Unassembled WGS sequence"/>
</dbReference>
<organism evidence="3 4">
    <name type="scientific">Croceibacterium xixiisoli</name>
    <dbReference type="NCBI Taxonomy" id="1476466"/>
    <lineage>
        <taxon>Bacteria</taxon>
        <taxon>Pseudomonadati</taxon>
        <taxon>Pseudomonadota</taxon>
        <taxon>Alphaproteobacteria</taxon>
        <taxon>Sphingomonadales</taxon>
        <taxon>Erythrobacteraceae</taxon>
        <taxon>Croceibacterium</taxon>
    </lineage>
</organism>
<dbReference type="EMBL" id="WTYJ01000002">
    <property type="protein sequence ID" value="MXO99587.1"/>
    <property type="molecule type" value="Genomic_DNA"/>
</dbReference>
<dbReference type="SUPFAM" id="SSF53474">
    <property type="entry name" value="alpha/beta-Hydrolases"/>
    <property type="match status" value="1"/>
</dbReference>
<evidence type="ECO:0000259" key="2">
    <source>
        <dbReference type="Pfam" id="PF12697"/>
    </source>
</evidence>
<feature type="chain" id="PRO_5026035330" evidence="1">
    <location>
        <begin position="26"/>
        <end position="289"/>
    </location>
</feature>
<dbReference type="InterPro" id="IPR029058">
    <property type="entry name" value="AB_hydrolase_fold"/>
</dbReference>
<evidence type="ECO:0000313" key="3">
    <source>
        <dbReference type="EMBL" id="MXO99587.1"/>
    </source>
</evidence>
<proteinExistence type="predicted"/>
<dbReference type="Pfam" id="PF12697">
    <property type="entry name" value="Abhydrolase_6"/>
    <property type="match status" value="1"/>
</dbReference>
<name>A0A6I4TXU1_9SPHN</name>
<keyword evidence="1" id="KW-0732">Signal</keyword>
<comment type="caution">
    <text evidence="3">The sequence shown here is derived from an EMBL/GenBank/DDBJ whole genome shotgun (WGS) entry which is preliminary data.</text>
</comment>
<protein>
    <submittedName>
        <fullName evidence="3">Alpha/beta fold hydrolase</fullName>
    </submittedName>
</protein>
<evidence type="ECO:0000313" key="4">
    <source>
        <dbReference type="Proteomes" id="UP000469430"/>
    </source>
</evidence>
<dbReference type="PANTHER" id="PTHR43358:SF4">
    <property type="entry name" value="ALPHA_BETA HYDROLASE FOLD-1 DOMAIN-CONTAINING PROTEIN"/>
    <property type="match status" value="1"/>
</dbReference>
<dbReference type="AlphaFoldDB" id="A0A6I4TXU1"/>
<dbReference type="InterPro" id="IPR052920">
    <property type="entry name" value="DNA-binding_regulatory"/>
</dbReference>
<dbReference type="Gene3D" id="3.40.50.1820">
    <property type="entry name" value="alpha/beta hydrolase"/>
    <property type="match status" value="1"/>
</dbReference>
<gene>
    <name evidence="3" type="ORF">GRI97_11370</name>
</gene>
<accession>A0A6I4TXU1</accession>
<dbReference type="RefSeq" id="WP_161391298.1">
    <property type="nucleotide sequence ID" value="NZ_JBHSCP010000001.1"/>
</dbReference>
<feature type="signal peptide" evidence="1">
    <location>
        <begin position="1"/>
        <end position="25"/>
    </location>
</feature>
<feature type="domain" description="AB hydrolase-1" evidence="2">
    <location>
        <begin position="73"/>
        <end position="276"/>
    </location>
</feature>
<evidence type="ECO:0000256" key="1">
    <source>
        <dbReference type="SAM" id="SignalP"/>
    </source>
</evidence>
<sequence length="289" mass="30811">MPRKRTLLSLVLAAGALGGMGGAWQVGDRLTAATNRTVDAVQAPAQTIAIASTDGITLAGTYWPSKRPSDPAVLLLHGNNNTRDSMFRLARWLNGHGFGVLTVDFRGHGESTPAAKSFGLAEADDAHAAFAWLRQRQPGAKIGVVGYSLGGAASVLGDHGPVRADALALLAVYPDIRHAIHNRLAAQLNPWGAGLMEPLLSFQTMPRYGAWPSDLSPVTAVKQVTAPVLVMGGEDDVSTPPEETRRLYEAVKDHAELRIIRGASHRYMGGLMNEDAKAELLAFLQRELG</sequence>
<dbReference type="InterPro" id="IPR000073">
    <property type="entry name" value="AB_hydrolase_1"/>
</dbReference>
<reference evidence="3 4" key="1">
    <citation type="submission" date="2019-12" db="EMBL/GenBank/DDBJ databases">
        <title>Genomic-based taxomic classification of the family Erythrobacteraceae.</title>
        <authorList>
            <person name="Xu L."/>
        </authorList>
    </citation>
    <scope>NUCLEOTIDE SEQUENCE [LARGE SCALE GENOMIC DNA]</scope>
    <source>
        <strain evidence="3 4">S36</strain>
    </source>
</reference>
<dbReference type="GO" id="GO:0016787">
    <property type="term" value="F:hydrolase activity"/>
    <property type="evidence" value="ECO:0007669"/>
    <property type="project" value="UniProtKB-KW"/>
</dbReference>
<dbReference type="PANTHER" id="PTHR43358">
    <property type="entry name" value="ALPHA/BETA-HYDROLASE"/>
    <property type="match status" value="1"/>
</dbReference>
<dbReference type="OrthoDB" id="9805123at2"/>